<evidence type="ECO:0000313" key="2">
    <source>
        <dbReference type="Proteomes" id="UP001054252"/>
    </source>
</evidence>
<reference evidence="1 2" key="1">
    <citation type="journal article" date="2021" name="Commun. Biol.">
        <title>The genome of Shorea leprosula (Dipterocarpaceae) highlights the ecological relevance of drought in aseasonal tropical rainforests.</title>
        <authorList>
            <person name="Ng K.K.S."/>
            <person name="Kobayashi M.J."/>
            <person name="Fawcett J.A."/>
            <person name="Hatakeyama M."/>
            <person name="Paape T."/>
            <person name="Ng C.H."/>
            <person name="Ang C.C."/>
            <person name="Tnah L.H."/>
            <person name="Lee C.T."/>
            <person name="Nishiyama T."/>
            <person name="Sese J."/>
            <person name="O'Brien M.J."/>
            <person name="Copetti D."/>
            <person name="Mohd Noor M.I."/>
            <person name="Ong R.C."/>
            <person name="Putra M."/>
            <person name="Sireger I.Z."/>
            <person name="Indrioko S."/>
            <person name="Kosugi Y."/>
            <person name="Izuno A."/>
            <person name="Isagi Y."/>
            <person name="Lee S.L."/>
            <person name="Shimizu K.K."/>
        </authorList>
    </citation>
    <scope>NUCLEOTIDE SEQUENCE [LARGE SCALE GENOMIC DNA]</scope>
    <source>
        <strain evidence="1">214</strain>
    </source>
</reference>
<gene>
    <name evidence="1" type="ORF">SLEP1_g53117</name>
</gene>
<protein>
    <submittedName>
        <fullName evidence="1">Uncharacterized protein</fullName>
    </submittedName>
</protein>
<comment type="caution">
    <text evidence="1">The sequence shown here is derived from an EMBL/GenBank/DDBJ whole genome shotgun (WGS) entry which is preliminary data.</text>
</comment>
<dbReference type="EMBL" id="BPVZ01000203">
    <property type="protein sequence ID" value="GKV46106.1"/>
    <property type="molecule type" value="Genomic_DNA"/>
</dbReference>
<accession>A0AAV5MB72</accession>
<dbReference type="AlphaFoldDB" id="A0AAV5MB72"/>
<evidence type="ECO:0000313" key="1">
    <source>
        <dbReference type="EMBL" id="GKV46106.1"/>
    </source>
</evidence>
<name>A0AAV5MB72_9ROSI</name>
<sequence>MCSPSSYCNTITKGQNAHLITTNEGQVLTLGESPYINATVSPNCPQILTLNIKSKNSCLGRMEMIAEAEIKVLQGRNEARCGNQILIVGRQNLTQTASELATELKEGETGDNLQASRGLVKEMIAAKQSAGRARKSSVSGWNR</sequence>
<keyword evidence="2" id="KW-1185">Reference proteome</keyword>
<dbReference type="Proteomes" id="UP001054252">
    <property type="component" value="Unassembled WGS sequence"/>
</dbReference>
<organism evidence="1 2">
    <name type="scientific">Rubroshorea leprosula</name>
    <dbReference type="NCBI Taxonomy" id="152421"/>
    <lineage>
        <taxon>Eukaryota</taxon>
        <taxon>Viridiplantae</taxon>
        <taxon>Streptophyta</taxon>
        <taxon>Embryophyta</taxon>
        <taxon>Tracheophyta</taxon>
        <taxon>Spermatophyta</taxon>
        <taxon>Magnoliopsida</taxon>
        <taxon>eudicotyledons</taxon>
        <taxon>Gunneridae</taxon>
        <taxon>Pentapetalae</taxon>
        <taxon>rosids</taxon>
        <taxon>malvids</taxon>
        <taxon>Malvales</taxon>
        <taxon>Dipterocarpaceae</taxon>
        <taxon>Rubroshorea</taxon>
    </lineage>
</organism>
<proteinExistence type="predicted"/>